<gene>
    <name evidence="9" type="ORF">M5W82_22130</name>
</gene>
<feature type="transmembrane region" description="Helical" evidence="7">
    <location>
        <begin position="93"/>
        <end position="116"/>
    </location>
</feature>
<feature type="transmembrane region" description="Helical" evidence="7">
    <location>
        <begin position="267"/>
        <end position="286"/>
    </location>
</feature>
<keyword evidence="2" id="KW-0813">Transport</keyword>
<feature type="transmembrane region" description="Helical" evidence="7">
    <location>
        <begin position="357"/>
        <end position="376"/>
    </location>
</feature>
<comment type="caution">
    <text evidence="9">The sequence shown here is derived from an EMBL/GenBank/DDBJ whole genome shotgun (WGS) entry which is preliminary data.</text>
</comment>
<organism evidence="9 10">
    <name type="scientific">Lysinibacillus xylanilyticus</name>
    <dbReference type="NCBI Taxonomy" id="582475"/>
    <lineage>
        <taxon>Bacteria</taxon>
        <taxon>Bacillati</taxon>
        <taxon>Bacillota</taxon>
        <taxon>Bacilli</taxon>
        <taxon>Bacillales</taxon>
        <taxon>Bacillaceae</taxon>
        <taxon>Lysinibacillus</taxon>
    </lineage>
</organism>
<feature type="transmembrane region" description="Helical" evidence="7">
    <location>
        <begin position="128"/>
        <end position="150"/>
    </location>
</feature>
<proteinExistence type="predicted"/>
<evidence type="ECO:0000256" key="1">
    <source>
        <dbReference type="ARBA" id="ARBA00004651"/>
    </source>
</evidence>
<evidence type="ECO:0000256" key="6">
    <source>
        <dbReference type="ARBA" id="ARBA00023136"/>
    </source>
</evidence>
<dbReference type="PROSITE" id="PS50850">
    <property type="entry name" value="MFS"/>
    <property type="match status" value="1"/>
</dbReference>
<feature type="transmembrane region" description="Helical" evidence="7">
    <location>
        <begin position="42"/>
        <end position="63"/>
    </location>
</feature>
<evidence type="ECO:0000259" key="8">
    <source>
        <dbReference type="PROSITE" id="PS50850"/>
    </source>
</evidence>
<dbReference type="EMBL" id="JAMDLZ010000047">
    <property type="protein sequence ID" value="MCY9549576.1"/>
    <property type="molecule type" value="Genomic_DNA"/>
</dbReference>
<feature type="transmembrane region" description="Helical" evidence="7">
    <location>
        <begin position="292"/>
        <end position="310"/>
    </location>
</feature>
<evidence type="ECO:0000256" key="7">
    <source>
        <dbReference type="SAM" id="Phobius"/>
    </source>
</evidence>
<feature type="domain" description="Major facilitator superfamily (MFS) profile" evidence="8">
    <location>
        <begin position="4"/>
        <end position="379"/>
    </location>
</feature>
<dbReference type="InterPro" id="IPR050189">
    <property type="entry name" value="MFS_Efflux_Transporters"/>
</dbReference>
<name>A0ABT4EYL0_9BACI</name>
<keyword evidence="6 7" id="KW-0472">Membrane</keyword>
<dbReference type="Proteomes" id="UP001527052">
    <property type="component" value="Unassembled WGS sequence"/>
</dbReference>
<feature type="transmembrane region" description="Helical" evidence="7">
    <location>
        <begin position="234"/>
        <end position="255"/>
    </location>
</feature>
<dbReference type="Pfam" id="PF07690">
    <property type="entry name" value="MFS_1"/>
    <property type="match status" value="1"/>
</dbReference>
<feature type="transmembrane region" description="Helical" evidence="7">
    <location>
        <begin position="156"/>
        <end position="178"/>
    </location>
</feature>
<dbReference type="InterPro" id="IPR036259">
    <property type="entry name" value="MFS_trans_sf"/>
</dbReference>
<feature type="transmembrane region" description="Helical" evidence="7">
    <location>
        <begin position="331"/>
        <end position="351"/>
    </location>
</feature>
<feature type="transmembrane region" description="Helical" evidence="7">
    <location>
        <begin position="70"/>
        <end position="87"/>
    </location>
</feature>
<dbReference type="PANTHER" id="PTHR43124">
    <property type="entry name" value="PURINE EFFLUX PUMP PBUE"/>
    <property type="match status" value="1"/>
</dbReference>
<sequence>MNWRVYILAVTTFAVGLVELIVGGILPTIADDLNVSLATAGQLITLFALVYAISAPVLLSLTAKVERKRLYLISLFIFTLGNLMTYFSTTFLIVMIARIFTAMSTALVIVLSLTIATKIVEPRHRAKALGLVFIGVSSALVIGVPMGIFVSEAFGWRSIFLGIALLSTLSMILIALLLEKMPVMEVVPLKAQIKSLANLKILSAQLTTMFMLAGHYMLYAYLTPFLVDAFNMSASWISICYLIFGVASVSGNAVGGWLSDKIGSGKAILIIVSTFAVVLFTIPYTIIALPLFLVVTVLWGALSWALTPPLQNYLIETDPKTSDIQQSLNTAALQIGISIGSAVGGAMFAVTGSAMHLASFGAILVLCALGCAIFSLKRAPVSHEAELELKSAHNNL</sequence>
<reference evidence="9 10" key="1">
    <citation type="submission" date="2022-05" db="EMBL/GenBank/DDBJ databases">
        <title>Genome Sequencing of Bee-Associated Microbes.</title>
        <authorList>
            <person name="Dunlap C."/>
        </authorList>
    </citation>
    <scope>NUCLEOTIDE SEQUENCE [LARGE SCALE GENOMIC DNA]</scope>
    <source>
        <strain evidence="9 10">NRRL BD-083</strain>
    </source>
</reference>
<dbReference type="Gene3D" id="1.20.1250.20">
    <property type="entry name" value="MFS general substrate transporter like domains"/>
    <property type="match status" value="2"/>
</dbReference>
<accession>A0ABT4EYL0</accession>
<dbReference type="PANTHER" id="PTHR43124:SF10">
    <property type="entry name" value="PURINE EFFLUX PUMP PBUE"/>
    <property type="match status" value="1"/>
</dbReference>
<feature type="transmembrane region" description="Helical" evidence="7">
    <location>
        <begin position="199"/>
        <end position="222"/>
    </location>
</feature>
<evidence type="ECO:0000313" key="10">
    <source>
        <dbReference type="Proteomes" id="UP001527052"/>
    </source>
</evidence>
<protein>
    <submittedName>
        <fullName evidence="9">MFS transporter</fullName>
    </submittedName>
</protein>
<dbReference type="RefSeq" id="WP_268639509.1">
    <property type="nucleotide sequence ID" value="NZ_JAMDLZ010000047.1"/>
</dbReference>
<feature type="transmembrane region" description="Helical" evidence="7">
    <location>
        <begin position="7"/>
        <end position="30"/>
    </location>
</feature>
<evidence type="ECO:0000256" key="5">
    <source>
        <dbReference type="ARBA" id="ARBA00022989"/>
    </source>
</evidence>
<keyword evidence="5 7" id="KW-1133">Transmembrane helix</keyword>
<evidence type="ECO:0000313" key="9">
    <source>
        <dbReference type="EMBL" id="MCY9549576.1"/>
    </source>
</evidence>
<keyword evidence="4 7" id="KW-0812">Transmembrane</keyword>
<evidence type="ECO:0000256" key="4">
    <source>
        <dbReference type="ARBA" id="ARBA00022692"/>
    </source>
</evidence>
<dbReference type="SUPFAM" id="SSF103473">
    <property type="entry name" value="MFS general substrate transporter"/>
    <property type="match status" value="1"/>
</dbReference>
<dbReference type="InterPro" id="IPR020846">
    <property type="entry name" value="MFS_dom"/>
</dbReference>
<keyword evidence="3" id="KW-1003">Cell membrane</keyword>
<evidence type="ECO:0000256" key="3">
    <source>
        <dbReference type="ARBA" id="ARBA00022475"/>
    </source>
</evidence>
<keyword evidence="10" id="KW-1185">Reference proteome</keyword>
<evidence type="ECO:0000256" key="2">
    <source>
        <dbReference type="ARBA" id="ARBA00022448"/>
    </source>
</evidence>
<dbReference type="InterPro" id="IPR011701">
    <property type="entry name" value="MFS"/>
</dbReference>
<comment type="subcellular location">
    <subcellularLocation>
        <location evidence="1">Cell membrane</location>
        <topology evidence="1">Multi-pass membrane protein</topology>
    </subcellularLocation>
</comment>
<dbReference type="CDD" id="cd17324">
    <property type="entry name" value="MFS_NepI_like"/>
    <property type="match status" value="1"/>
</dbReference>